<feature type="non-terminal residue" evidence="3">
    <location>
        <position position="209"/>
    </location>
</feature>
<name>X1TC48_9ZZZZ</name>
<dbReference type="GO" id="GO:0004540">
    <property type="term" value="F:RNA nuclease activity"/>
    <property type="evidence" value="ECO:0007669"/>
    <property type="project" value="InterPro"/>
</dbReference>
<accession>X1TC48</accession>
<evidence type="ECO:0000259" key="2">
    <source>
        <dbReference type="Pfam" id="PF12872"/>
    </source>
</evidence>
<protein>
    <recommendedName>
        <fullName evidence="4">NYN domain-containing protein</fullName>
    </recommendedName>
</protein>
<dbReference type="Gene3D" id="3.30.420.610">
    <property type="entry name" value="LOTUS domain-like"/>
    <property type="match status" value="1"/>
</dbReference>
<dbReference type="EMBL" id="BARW01032629">
    <property type="protein sequence ID" value="GAJ02834.1"/>
    <property type="molecule type" value="Genomic_DNA"/>
</dbReference>
<dbReference type="CDD" id="cd11297">
    <property type="entry name" value="PIN_LabA-like_N_1"/>
    <property type="match status" value="1"/>
</dbReference>
<evidence type="ECO:0000313" key="3">
    <source>
        <dbReference type="EMBL" id="GAJ02834.1"/>
    </source>
</evidence>
<dbReference type="InterPro" id="IPR021139">
    <property type="entry name" value="NYN"/>
</dbReference>
<dbReference type="Pfam" id="PF01936">
    <property type="entry name" value="NYN"/>
    <property type="match status" value="1"/>
</dbReference>
<feature type="domain" description="NYN" evidence="1">
    <location>
        <begin position="9"/>
        <end position="142"/>
    </location>
</feature>
<dbReference type="PANTHER" id="PTHR35811:SF1">
    <property type="entry name" value="HTH OST-TYPE DOMAIN-CONTAINING PROTEIN"/>
    <property type="match status" value="1"/>
</dbReference>
<feature type="domain" description="HTH OST-type" evidence="2">
    <location>
        <begin position="169"/>
        <end position="208"/>
    </location>
</feature>
<comment type="caution">
    <text evidence="3">The sequence shown here is derived from an EMBL/GenBank/DDBJ whole genome shotgun (WGS) entry which is preliminary data.</text>
</comment>
<dbReference type="PANTHER" id="PTHR35811">
    <property type="entry name" value="SLR1870 PROTEIN"/>
    <property type="match status" value="1"/>
</dbReference>
<evidence type="ECO:0000259" key="1">
    <source>
        <dbReference type="Pfam" id="PF01936"/>
    </source>
</evidence>
<sequence>MDEQSEQLRFAVLIDGDNAQASLLPQILAEVSKVGLITVKRIYGDWTTTNMNSWRNSLHKHAIQPMQQFRYTVGKNSTDSAMIIDAMDLLHSHNVGGFCIVASDSDYTRLATRIREEGLFVIGVGEKKTPEAFINACNQFIYCENLIGPEERRRKKAKEEKSDVSDPLNLLLEGFNLAAKEEEWIHLAALGSVLRQLDPAFDPRTYGHQ</sequence>
<dbReference type="Pfam" id="PF12872">
    <property type="entry name" value="OST-HTH"/>
    <property type="match status" value="1"/>
</dbReference>
<evidence type="ECO:0008006" key="4">
    <source>
        <dbReference type="Google" id="ProtNLM"/>
    </source>
</evidence>
<dbReference type="AlphaFoldDB" id="X1TC48"/>
<organism evidence="3">
    <name type="scientific">marine sediment metagenome</name>
    <dbReference type="NCBI Taxonomy" id="412755"/>
    <lineage>
        <taxon>unclassified sequences</taxon>
        <taxon>metagenomes</taxon>
        <taxon>ecological metagenomes</taxon>
    </lineage>
</organism>
<dbReference type="CDD" id="cd10146">
    <property type="entry name" value="LabA_like_C"/>
    <property type="match status" value="1"/>
</dbReference>
<proteinExistence type="predicted"/>
<dbReference type="Gene3D" id="3.40.50.1010">
    <property type="entry name" value="5'-nuclease"/>
    <property type="match status" value="1"/>
</dbReference>
<dbReference type="InterPro" id="IPR041966">
    <property type="entry name" value="LOTUS-like"/>
</dbReference>
<dbReference type="InterPro" id="IPR025605">
    <property type="entry name" value="OST-HTH/LOTUS_dom"/>
</dbReference>
<gene>
    <name evidence="3" type="ORF">S12H4_51602</name>
</gene>
<reference evidence="3" key="1">
    <citation type="journal article" date="2014" name="Front. Microbiol.">
        <title>High frequency of phylogenetically diverse reductive dehalogenase-homologous genes in deep subseafloor sedimentary metagenomes.</title>
        <authorList>
            <person name="Kawai M."/>
            <person name="Futagami T."/>
            <person name="Toyoda A."/>
            <person name="Takaki Y."/>
            <person name="Nishi S."/>
            <person name="Hori S."/>
            <person name="Arai W."/>
            <person name="Tsubouchi T."/>
            <person name="Morono Y."/>
            <person name="Uchiyama I."/>
            <person name="Ito T."/>
            <person name="Fujiyama A."/>
            <person name="Inagaki F."/>
            <person name="Takami H."/>
        </authorList>
    </citation>
    <scope>NUCLEOTIDE SEQUENCE</scope>
    <source>
        <strain evidence="3">Expedition CK06-06</strain>
    </source>
</reference>